<sequence>MKKALLAQVAFVILYCTTIVVAIEKNDVNVCKRQPFRGRCPSVGGKGPARSQFVLRYYLRDNECVSYPFGHCANDENEPVLYRYKEECEKACLNKWDTNDTTIQSTTIQNDNEMEKSENSSISSGITDNDNDSDSDINVQISTTLSSSSFPIIDNNNDNNDTTIS</sequence>
<dbReference type="InterPro" id="IPR036880">
    <property type="entry name" value="Kunitz_BPTI_sf"/>
</dbReference>
<keyword evidence="4" id="KW-1185">Reference proteome</keyword>
<evidence type="ECO:0000313" key="4">
    <source>
        <dbReference type="Proteomes" id="UP000270924"/>
    </source>
</evidence>
<feature type="compositionally biased region" description="Low complexity" evidence="1">
    <location>
        <begin position="119"/>
        <end position="128"/>
    </location>
</feature>
<reference evidence="3 4" key="1">
    <citation type="submission" date="2018-11" db="EMBL/GenBank/DDBJ databases">
        <authorList>
            <consortium name="Pathogen Informatics"/>
        </authorList>
    </citation>
    <scope>NUCLEOTIDE SEQUENCE [LARGE SCALE GENOMIC DNA]</scope>
</reference>
<feature type="signal peptide" evidence="2">
    <location>
        <begin position="1"/>
        <end position="22"/>
    </location>
</feature>
<feature type="chain" id="PRO_5018009678" description="BPTI/Kunitz inhibitor domain-containing protein" evidence="2">
    <location>
        <begin position="23"/>
        <end position="165"/>
    </location>
</feature>
<feature type="non-terminal residue" evidence="3">
    <location>
        <position position="165"/>
    </location>
</feature>
<organism evidence="3 4">
    <name type="scientific">Wuchereria bancrofti</name>
    <dbReference type="NCBI Taxonomy" id="6293"/>
    <lineage>
        <taxon>Eukaryota</taxon>
        <taxon>Metazoa</taxon>
        <taxon>Ecdysozoa</taxon>
        <taxon>Nematoda</taxon>
        <taxon>Chromadorea</taxon>
        <taxon>Rhabditida</taxon>
        <taxon>Spirurina</taxon>
        <taxon>Spiruromorpha</taxon>
        <taxon>Filarioidea</taxon>
        <taxon>Onchocercidae</taxon>
        <taxon>Wuchereria</taxon>
    </lineage>
</organism>
<evidence type="ECO:0008006" key="5">
    <source>
        <dbReference type="Google" id="ProtNLM"/>
    </source>
</evidence>
<protein>
    <recommendedName>
        <fullName evidence="5">BPTI/Kunitz inhibitor domain-containing protein</fullName>
    </recommendedName>
</protein>
<evidence type="ECO:0000256" key="2">
    <source>
        <dbReference type="SAM" id="SignalP"/>
    </source>
</evidence>
<dbReference type="AlphaFoldDB" id="A0A3P7DZB8"/>
<gene>
    <name evidence="3" type="ORF">WBA_LOCUS8927</name>
</gene>
<dbReference type="Proteomes" id="UP000270924">
    <property type="component" value="Unassembled WGS sequence"/>
</dbReference>
<accession>A0A3P7DZB8</accession>
<dbReference type="EMBL" id="UYWW01008024">
    <property type="protein sequence ID" value="VDM15541.1"/>
    <property type="molecule type" value="Genomic_DNA"/>
</dbReference>
<name>A0A3P7DZB8_WUCBA</name>
<dbReference type="OrthoDB" id="4473401at2759"/>
<keyword evidence="2" id="KW-0732">Signal</keyword>
<evidence type="ECO:0000313" key="3">
    <source>
        <dbReference type="EMBL" id="VDM15541.1"/>
    </source>
</evidence>
<dbReference type="GO" id="GO:0004867">
    <property type="term" value="F:serine-type endopeptidase inhibitor activity"/>
    <property type="evidence" value="ECO:0007669"/>
    <property type="project" value="InterPro"/>
</dbReference>
<dbReference type="Gene3D" id="4.10.410.10">
    <property type="entry name" value="Pancreatic trypsin inhibitor Kunitz domain"/>
    <property type="match status" value="1"/>
</dbReference>
<feature type="region of interest" description="Disordered" evidence="1">
    <location>
        <begin position="106"/>
        <end position="137"/>
    </location>
</feature>
<evidence type="ECO:0000256" key="1">
    <source>
        <dbReference type="SAM" id="MobiDB-lite"/>
    </source>
</evidence>
<proteinExistence type="predicted"/>
<dbReference type="InParanoid" id="A0A3P7DZB8"/>